<evidence type="ECO:0000313" key="3">
    <source>
        <dbReference type="Proteomes" id="UP000000393"/>
    </source>
</evidence>
<dbReference type="KEGG" id="nwa:Nwat_1582"/>
<dbReference type="EMBL" id="CP002086">
    <property type="protein sequence ID" value="ADJ28472.1"/>
    <property type="molecule type" value="Genomic_DNA"/>
</dbReference>
<feature type="transmembrane region" description="Helical" evidence="1">
    <location>
        <begin position="60"/>
        <end position="80"/>
    </location>
</feature>
<dbReference type="OrthoDB" id="4945139at2"/>
<keyword evidence="1" id="KW-1133">Transmembrane helix</keyword>
<feature type="transmembrane region" description="Helical" evidence="1">
    <location>
        <begin position="205"/>
        <end position="222"/>
    </location>
</feature>
<dbReference type="HOGENOM" id="CLU_072761_0_0_6"/>
<keyword evidence="1" id="KW-0472">Membrane</keyword>
<evidence type="ECO:0000256" key="1">
    <source>
        <dbReference type="SAM" id="Phobius"/>
    </source>
</evidence>
<feature type="transmembrane region" description="Helical" evidence="1">
    <location>
        <begin position="92"/>
        <end position="116"/>
    </location>
</feature>
<reference evidence="2 3" key="1">
    <citation type="submission" date="2010-06" db="EMBL/GenBank/DDBJ databases">
        <title>Complete sequence of chromosome of Nitrosococcus watsoni C-113.</title>
        <authorList>
            <consortium name="US DOE Joint Genome Institute"/>
            <person name="Lucas S."/>
            <person name="Copeland A."/>
            <person name="Lapidus A."/>
            <person name="Cheng J.-F."/>
            <person name="Bruce D."/>
            <person name="Goodwin L."/>
            <person name="Pitluck S."/>
            <person name="Malfatti S.A."/>
            <person name="Chain P.S.G."/>
            <person name="Land M."/>
            <person name="Hauser L."/>
            <person name="Kyrpides N."/>
            <person name="Ivanova N."/>
            <person name="Cambell M.A."/>
            <person name="Heidelberg J.F."/>
            <person name="Klotz M.G."/>
            <person name="Woyke T."/>
        </authorList>
    </citation>
    <scope>NUCLEOTIDE SEQUENCE [LARGE SCALE GENOMIC DNA]</scope>
    <source>
        <strain evidence="2 3">C-113</strain>
    </source>
</reference>
<dbReference type="Proteomes" id="UP000000393">
    <property type="component" value="Chromosome"/>
</dbReference>
<evidence type="ECO:0000313" key="2">
    <source>
        <dbReference type="EMBL" id="ADJ28472.1"/>
    </source>
</evidence>
<feature type="transmembrane region" description="Helical" evidence="1">
    <location>
        <begin position="161"/>
        <end position="185"/>
    </location>
</feature>
<accession>D8K6E5</accession>
<organism evidence="2 3">
    <name type="scientific">Nitrosococcus watsoni (strain C-113)</name>
    <dbReference type="NCBI Taxonomy" id="105559"/>
    <lineage>
        <taxon>Bacteria</taxon>
        <taxon>Pseudomonadati</taxon>
        <taxon>Pseudomonadota</taxon>
        <taxon>Gammaproteobacteria</taxon>
        <taxon>Chromatiales</taxon>
        <taxon>Chromatiaceae</taxon>
        <taxon>Nitrosococcus</taxon>
    </lineage>
</organism>
<proteinExistence type="predicted"/>
<name>D8K6E5_NITWC</name>
<feature type="transmembrane region" description="Helical" evidence="1">
    <location>
        <begin position="128"/>
        <end position="149"/>
    </location>
</feature>
<gene>
    <name evidence="2" type="ordered locus">Nwat_1582</name>
</gene>
<keyword evidence="1" id="KW-0812">Transmembrane</keyword>
<sequence length="245" mass="27647">MTTQYIHIVIVPMRVAATLSIILLALLIAHVIGLVLAYGFGHSYVFGLVPLFNIAREGNIPTFFASSLLLFNGLLFLLLWRLSNREKKEKKIWLLLSLTFSFLAVDEFAMIHELLISPVRETLNVGGLLFFAWVIPYTFIVIALGFIVAPFIWRLGARYRVLFGSSAAAYLSGAIFVEMLGGKYYQSLNETVNLNYRLFQTVEELLEFTGLILLVYTLLELIRTRAPVTQIKIKCQPHAGNRASE</sequence>
<dbReference type="RefSeq" id="WP_013220564.1">
    <property type="nucleotide sequence ID" value="NC_014315.1"/>
</dbReference>
<protein>
    <submittedName>
        <fullName evidence="2">Uncharacterized protein</fullName>
    </submittedName>
</protein>
<dbReference type="AlphaFoldDB" id="D8K6E5"/>
<feature type="transmembrane region" description="Helical" evidence="1">
    <location>
        <begin position="21"/>
        <end position="40"/>
    </location>
</feature>
<dbReference type="eggNOG" id="ENOG5031B6Q">
    <property type="taxonomic scope" value="Bacteria"/>
</dbReference>
<keyword evidence="3" id="KW-1185">Reference proteome</keyword>